<comment type="subcellular location">
    <subcellularLocation>
        <location evidence="1">Cell membrane</location>
        <topology evidence="1">Lipid-anchor</topology>
    </subcellularLocation>
</comment>
<keyword evidence="3" id="KW-1003">Cell membrane</keyword>
<dbReference type="InterPro" id="IPR003760">
    <property type="entry name" value="PnrA-like"/>
</dbReference>
<dbReference type="Gene3D" id="3.40.50.2300">
    <property type="match status" value="2"/>
</dbReference>
<protein>
    <submittedName>
        <fullName evidence="10">Bmp family protein</fullName>
    </submittedName>
</protein>
<dbReference type="InterPro" id="IPR050957">
    <property type="entry name" value="BMP_lipoprotein"/>
</dbReference>
<dbReference type="RefSeq" id="WP_044248881.1">
    <property type="nucleotide sequence ID" value="NZ_ASRX01000073.1"/>
</dbReference>
<accession>A0A017SY74</accession>
<dbReference type="AlphaFoldDB" id="A0A017SY74"/>
<dbReference type="PROSITE" id="PS51257">
    <property type="entry name" value="PROKAR_LIPOPROTEIN"/>
    <property type="match status" value="1"/>
</dbReference>
<dbReference type="STRING" id="1192034.CAP_7857"/>
<name>A0A017SY74_9BACT</name>
<dbReference type="InterPro" id="IPR028082">
    <property type="entry name" value="Peripla_BP_I"/>
</dbReference>
<feature type="signal peptide" evidence="8">
    <location>
        <begin position="1"/>
        <end position="20"/>
    </location>
</feature>
<keyword evidence="4 8" id="KW-0732">Signal</keyword>
<dbReference type="Proteomes" id="UP000019678">
    <property type="component" value="Unassembled WGS sequence"/>
</dbReference>
<evidence type="ECO:0000256" key="6">
    <source>
        <dbReference type="ARBA" id="ARBA00023288"/>
    </source>
</evidence>
<dbReference type="GO" id="GO:0005886">
    <property type="term" value="C:plasma membrane"/>
    <property type="evidence" value="ECO:0007669"/>
    <property type="project" value="UniProtKB-SubCell"/>
</dbReference>
<dbReference type="EMBL" id="ASRX01000073">
    <property type="protein sequence ID" value="EYF01722.1"/>
    <property type="molecule type" value="Genomic_DNA"/>
</dbReference>
<comment type="similarity">
    <text evidence="2">Belongs to the BMP lipoprotein family.</text>
</comment>
<evidence type="ECO:0000256" key="8">
    <source>
        <dbReference type="SAM" id="SignalP"/>
    </source>
</evidence>
<evidence type="ECO:0000259" key="9">
    <source>
        <dbReference type="Pfam" id="PF02608"/>
    </source>
</evidence>
<evidence type="ECO:0000256" key="5">
    <source>
        <dbReference type="ARBA" id="ARBA00023136"/>
    </source>
</evidence>
<dbReference type="OrthoDB" id="9769871at2"/>
<dbReference type="PANTHER" id="PTHR34296">
    <property type="entry name" value="TRANSCRIPTIONAL ACTIVATOR PROTEIN MED"/>
    <property type="match status" value="1"/>
</dbReference>
<keyword evidence="6" id="KW-0449">Lipoprotein</keyword>
<organism evidence="10 11">
    <name type="scientific">Chondromyces apiculatus DSM 436</name>
    <dbReference type="NCBI Taxonomy" id="1192034"/>
    <lineage>
        <taxon>Bacteria</taxon>
        <taxon>Pseudomonadati</taxon>
        <taxon>Myxococcota</taxon>
        <taxon>Polyangia</taxon>
        <taxon>Polyangiales</taxon>
        <taxon>Polyangiaceae</taxon>
        <taxon>Chondromyces</taxon>
    </lineage>
</organism>
<evidence type="ECO:0000313" key="10">
    <source>
        <dbReference type="EMBL" id="EYF01722.1"/>
    </source>
</evidence>
<dbReference type="CDD" id="cd06354">
    <property type="entry name" value="PBP1_PrnA-like"/>
    <property type="match status" value="1"/>
</dbReference>
<feature type="domain" description="ABC transporter substrate-binding protein PnrA-like" evidence="9">
    <location>
        <begin position="42"/>
        <end position="300"/>
    </location>
</feature>
<evidence type="ECO:0000256" key="7">
    <source>
        <dbReference type="SAM" id="MobiDB-lite"/>
    </source>
</evidence>
<gene>
    <name evidence="10" type="ORF">CAP_7857</name>
</gene>
<dbReference type="Pfam" id="PF02608">
    <property type="entry name" value="Bmp"/>
    <property type="match status" value="1"/>
</dbReference>
<proteinExistence type="inferred from homology"/>
<feature type="chain" id="PRO_5001500001" evidence="8">
    <location>
        <begin position="21"/>
        <end position="346"/>
    </location>
</feature>
<dbReference type="eggNOG" id="COG1744">
    <property type="taxonomic scope" value="Bacteria"/>
</dbReference>
<evidence type="ECO:0000313" key="11">
    <source>
        <dbReference type="Proteomes" id="UP000019678"/>
    </source>
</evidence>
<evidence type="ECO:0000256" key="3">
    <source>
        <dbReference type="ARBA" id="ARBA00022475"/>
    </source>
</evidence>
<keyword evidence="5" id="KW-0472">Membrane</keyword>
<keyword evidence="11" id="KW-1185">Reference proteome</keyword>
<sequence>MSRRRFFVGAALSAVVALLAGCSSRKSDRPDCSKPEVFCVGLVTDVGKVDDKSFNQSAWEGALRAQKELGAVIQYIETTDAKDYAKNIGTFAEEHHDAVVTVGYALAEATQAAAVRYPDVKFIGVDQLQPAGAEKANLASLVFAEDKAGFLVGALAAMVTKSGKIGAVMATDAVPPVWRYGEGFRAGARHVKPEIEISLVYHSDVGIDRTFTDPEWGKTTALSMIDKGVDIVFGAGGKTGNGALLGAAEKGALAIGVDTDQYATVPEAQKVLLTSAMKRVDEGTFDLLKLAREGKMQGGNLQGKASYAPFHDQESKVPAEVKSRLEALEKGLMDGSIKTSVPPTKT</sequence>
<dbReference type="SUPFAM" id="SSF53822">
    <property type="entry name" value="Periplasmic binding protein-like I"/>
    <property type="match status" value="1"/>
</dbReference>
<reference evidence="10 11" key="1">
    <citation type="submission" date="2013-05" db="EMBL/GenBank/DDBJ databases">
        <title>Genome assembly of Chondromyces apiculatus DSM 436.</title>
        <authorList>
            <person name="Sharma G."/>
            <person name="Khatri I."/>
            <person name="Kaur C."/>
            <person name="Mayilraj S."/>
            <person name="Subramanian S."/>
        </authorList>
    </citation>
    <scope>NUCLEOTIDE SEQUENCE [LARGE SCALE GENOMIC DNA]</scope>
    <source>
        <strain evidence="10 11">DSM 436</strain>
    </source>
</reference>
<feature type="region of interest" description="Disordered" evidence="7">
    <location>
        <begin position="300"/>
        <end position="319"/>
    </location>
</feature>
<evidence type="ECO:0000256" key="4">
    <source>
        <dbReference type="ARBA" id="ARBA00022729"/>
    </source>
</evidence>
<dbReference type="PANTHER" id="PTHR34296:SF2">
    <property type="entry name" value="ABC TRANSPORTER GUANOSINE-BINDING PROTEIN NUPN"/>
    <property type="match status" value="1"/>
</dbReference>
<evidence type="ECO:0000256" key="2">
    <source>
        <dbReference type="ARBA" id="ARBA00008610"/>
    </source>
</evidence>
<evidence type="ECO:0000256" key="1">
    <source>
        <dbReference type="ARBA" id="ARBA00004193"/>
    </source>
</evidence>
<comment type="caution">
    <text evidence="10">The sequence shown here is derived from an EMBL/GenBank/DDBJ whole genome shotgun (WGS) entry which is preliminary data.</text>
</comment>